<dbReference type="SUPFAM" id="SSF54373">
    <property type="entry name" value="FAD-linked reductases, C-terminal domain"/>
    <property type="match status" value="1"/>
</dbReference>
<comment type="similarity">
    <text evidence="1 3">Belongs to the GMC oxidoreductase family.</text>
</comment>
<feature type="binding site" evidence="2">
    <location>
        <position position="233"/>
    </location>
    <ligand>
        <name>FAD</name>
        <dbReference type="ChEBI" id="CHEBI:57692"/>
    </ligand>
</feature>
<proteinExistence type="inferred from homology"/>
<sequence>MADVFDYIIIGGGTAGLTVAARLTENSTTTVLVLEAGADHTSDLNVLAPGLFPAMYGNPEYDWDYKTVPQPAANNKVVAHIRGKQLGGSSAMNFMFWTHPSRRDIDSWGELGNEGWSWEELAPYLRKSEAFVAPTEQQAADMLLGYVDPASHGTAGPIVNEFPRLYSPLLRAWPRTLENLGLAVRGDPRDGKALGGYINLLNIDGATRSYAANAYLGPARQRPNLRVVTGAFVSNIVLERSGGKVAATGVKWTKDGSTHEAAATREVVLAAGSIASPQLLEVSGIGDRRLLQEHGIEVFVDNPHVGENLQDHVYVPLGFATKPGVPTNEDYANATYFQEQLDLYIQNKTGRLSSAGASSALLSLKQIASTLDLGALSVGLKTDKPGLDEQYRLLIRDLRSEAITQELTIEGGISPQISSDTTKLFSANAPGNFLSILGVLEHPFSRGSVHIQSPDPAVHPRIDPRYLSNPADVSLLKTIALHLQTVARTAPLSDLLQGDGTVYQPGYHELTALNVEGWVRRSVQSEYHPCGTCAMMPRTKGGVVDEKFRVYGVENLRVVDASVFPLIPRANIQSVVYAVAERAAHFLKEADCTT</sequence>
<evidence type="ECO:0000256" key="1">
    <source>
        <dbReference type="ARBA" id="ARBA00010790"/>
    </source>
</evidence>
<gene>
    <name evidence="6" type="ORF">CKAH01_13927</name>
</gene>
<dbReference type="Pfam" id="PF05199">
    <property type="entry name" value="GMC_oxred_C"/>
    <property type="match status" value="1"/>
</dbReference>
<evidence type="ECO:0000256" key="3">
    <source>
        <dbReference type="RuleBase" id="RU003968"/>
    </source>
</evidence>
<keyword evidence="7" id="KW-1185">Reference proteome</keyword>
<dbReference type="InterPro" id="IPR036188">
    <property type="entry name" value="FAD/NAD-bd_sf"/>
</dbReference>
<protein>
    <submittedName>
        <fullName evidence="6">Gmc oxidoreductase</fullName>
    </submittedName>
</protein>
<dbReference type="EMBL" id="VYYT01000067">
    <property type="protein sequence ID" value="KAK2772547.1"/>
    <property type="molecule type" value="Genomic_DNA"/>
</dbReference>
<name>A0AAD9YNS5_COLKA</name>
<dbReference type="InterPro" id="IPR000172">
    <property type="entry name" value="GMC_OxRdtase_N"/>
</dbReference>
<reference evidence="6" key="1">
    <citation type="submission" date="2023-02" db="EMBL/GenBank/DDBJ databases">
        <title>Colletotrichum kahawae CIFC_Que2 genome sequencing and assembly.</title>
        <authorList>
            <person name="Baroncelli R."/>
        </authorList>
    </citation>
    <scope>NUCLEOTIDE SEQUENCE</scope>
    <source>
        <strain evidence="6">CIFC_Que2</strain>
    </source>
</reference>
<comment type="cofactor">
    <cofactor evidence="2">
        <name>FAD</name>
        <dbReference type="ChEBI" id="CHEBI:57692"/>
    </cofactor>
</comment>
<dbReference type="PANTHER" id="PTHR11552">
    <property type="entry name" value="GLUCOSE-METHANOL-CHOLINE GMC OXIDOREDUCTASE"/>
    <property type="match status" value="1"/>
</dbReference>
<accession>A0AAD9YNS5</accession>
<dbReference type="InterPro" id="IPR012132">
    <property type="entry name" value="GMC_OxRdtase"/>
</dbReference>
<dbReference type="AlphaFoldDB" id="A0AAD9YNS5"/>
<organism evidence="6 7">
    <name type="scientific">Colletotrichum kahawae</name>
    <name type="common">Coffee berry disease fungus</name>
    <dbReference type="NCBI Taxonomy" id="34407"/>
    <lineage>
        <taxon>Eukaryota</taxon>
        <taxon>Fungi</taxon>
        <taxon>Dikarya</taxon>
        <taxon>Ascomycota</taxon>
        <taxon>Pezizomycotina</taxon>
        <taxon>Sordariomycetes</taxon>
        <taxon>Hypocreomycetidae</taxon>
        <taxon>Glomerellales</taxon>
        <taxon>Glomerellaceae</taxon>
        <taxon>Colletotrichum</taxon>
        <taxon>Colletotrichum gloeosporioides species complex</taxon>
    </lineage>
</organism>
<dbReference type="PANTHER" id="PTHR11552:SF210">
    <property type="entry name" value="GLUCOSE-METHANOL-CHOLINE OXIDOREDUCTASE N-TERMINAL DOMAIN-CONTAINING PROTEIN-RELATED"/>
    <property type="match status" value="1"/>
</dbReference>
<keyword evidence="3" id="KW-0285">Flavoprotein</keyword>
<dbReference type="Proteomes" id="UP001281614">
    <property type="component" value="Unassembled WGS sequence"/>
</dbReference>
<evidence type="ECO:0000259" key="5">
    <source>
        <dbReference type="PROSITE" id="PS00624"/>
    </source>
</evidence>
<evidence type="ECO:0000313" key="7">
    <source>
        <dbReference type="Proteomes" id="UP001281614"/>
    </source>
</evidence>
<dbReference type="Gene3D" id="3.50.50.60">
    <property type="entry name" value="FAD/NAD(P)-binding domain"/>
    <property type="match status" value="1"/>
</dbReference>
<dbReference type="PROSITE" id="PS00623">
    <property type="entry name" value="GMC_OXRED_1"/>
    <property type="match status" value="1"/>
</dbReference>
<dbReference type="PROSITE" id="PS00624">
    <property type="entry name" value="GMC_OXRED_2"/>
    <property type="match status" value="1"/>
</dbReference>
<evidence type="ECO:0000256" key="2">
    <source>
        <dbReference type="PIRSR" id="PIRSR000137-2"/>
    </source>
</evidence>
<dbReference type="GO" id="GO:0016614">
    <property type="term" value="F:oxidoreductase activity, acting on CH-OH group of donors"/>
    <property type="evidence" value="ECO:0007669"/>
    <property type="project" value="InterPro"/>
</dbReference>
<dbReference type="Pfam" id="PF00732">
    <property type="entry name" value="GMC_oxred_N"/>
    <property type="match status" value="1"/>
</dbReference>
<evidence type="ECO:0000259" key="4">
    <source>
        <dbReference type="PROSITE" id="PS00623"/>
    </source>
</evidence>
<dbReference type="GO" id="GO:0050660">
    <property type="term" value="F:flavin adenine dinucleotide binding"/>
    <property type="evidence" value="ECO:0007669"/>
    <property type="project" value="InterPro"/>
</dbReference>
<dbReference type="PIRSF" id="PIRSF000137">
    <property type="entry name" value="Alcohol_oxidase"/>
    <property type="match status" value="1"/>
</dbReference>
<dbReference type="SUPFAM" id="SSF51905">
    <property type="entry name" value="FAD/NAD(P)-binding domain"/>
    <property type="match status" value="1"/>
</dbReference>
<evidence type="ECO:0000313" key="6">
    <source>
        <dbReference type="EMBL" id="KAK2772547.1"/>
    </source>
</evidence>
<comment type="caution">
    <text evidence="6">The sequence shown here is derived from an EMBL/GenBank/DDBJ whole genome shotgun (WGS) entry which is preliminary data.</text>
</comment>
<feature type="domain" description="Glucose-methanol-choline oxidoreductase N-terminal" evidence="5">
    <location>
        <begin position="272"/>
        <end position="286"/>
    </location>
</feature>
<feature type="domain" description="Glucose-methanol-choline oxidoreductase N-terminal" evidence="4">
    <location>
        <begin position="83"/>
        <end position="106"/>
    </location>
</feature>
<dbReference type="InterPro" id="IPR007867">
    <property type="entry name" value="GMC_OxRtase_C"/>
</dbReference>
<keyword evidence="2 3" id="KW-0274">FAD</keyword>
<dbReference type="Gene3D" id="3.30.560.10">
    <property type="entry name" value="Glucose Oxidase, domain 3"/>
    <property type="match status" value="1"/>
</dbReference>